<accession>A0ABP0XFN8</accession>
<proteinExistence type="predicted"/>
<dbReference type="EMBL" id="OZ020103">
    <property type="protein sequence ID" value="CAK9277171.1"/>
    <property type="molecule type" value="Genomic_DNA"/>
</dbReference>
<evidence type="ECO:0000313" key="1">
    <source>
        <dbReference type="EMBL" id="CAK9277171.1"/>
    </source>
</evidence>
<dbReference type="Proteomes" id="UP001497444">
    <property type="component" value="Chromosome 8"/>
</dbReference>
<gene>
    <name evidence="1" type="ORF">CSSPJE1EN1_LOCUS22649</name>
</gene>
<organism evidence="1 2">
    <name type="scientific">Sphagnum jensenii</name>
    <dbReference type="NCBI Taxonomy" id="128206"/>
    <lineage>
        <taxon>Eukaryota</taxon>
        <taxon>Viridiplantae</taxon>
        <taxon>Streptophyta</taxon>
        <taxon>Embryophyta</taxon>
        <taxon>Bryophyta</taxon>
        <taxon>Sphagnophytina</taxon>
        <taxon>Sphagnopsida</taxon>
        <taxon>Sphagnales</taxon>
        <taxon>Sphagnaceae</taxon>
        <taxon>Sphagnum</taxon>
    </lineage>
</organism>
<reference evidence="1" key="1">
    <citation type="submission" date="2024-02" db="EMBL/GenBank/DDBJ databases">
        <authorList>
            <consortium name="ELIXIR-Norway"/>
            <consortium name="Elixir Norway"/>
        </authorList>
    </citation>
    <scope>NUCLEOTIDE SEQUENCE</scope>
</reference>
<evidence type="ECO:0000313" key="2">
    <source>
        <dbReference type="Proteomes" id="UP001497444"/>
    </source>
</evidence>
<keyword evidence="2" id="KW-1185">Reference proteome</keyword>
<sequence length="86" mass="9498">MGPCHLVEEMEAVFFDLDDTLVLTHAADTIAHRAVQFSVAMNGMGCRRALPFAISLQCLLDDQCKSGAGDGFQEEHTLNLKRFQTI</sequence>
<name>A0ABP0XFN8_9BRYO</name>
<protein>
    <submittedName>
        <fullName evidence="1">Uncharacterized protein</fullName>
    </submittedName>
</protein>